<evidence type="ECO:0000313" key="3">
    <source>
        <dbReference type="Proteomes" id="UP001151760"/>
    </source>
</evidence>
<protein>
    <submittedName>
        <fullName evidence="2">Uncharacterized protein</fullName>
    </submittedName>
</protein>
<organism evidence="2 3">
    <name type="scientific">Tanacetum coccineum</name>
    <dbReference type="NCBI Taxonomy" id="301880"/>
    <lineage>
        <taxon>Eukaryota</taxon>
        <taxon>Viridiplantae</taxon>
        <taxon>Streptophyta</taxon>
        <taxon>Embryophyta</taxon>
        <taxon>Tracheophyta</taxon>
        <taxon>Spermatophyta</taxon>
        <taxon>Magnoliopsida</taxon>
        <taxon>eudicotyledons</taxon>
        <taxon>Gunneridae</taxon>
        <taxon>Pentapetalae</taxon>
        <taxon>asterids</taxon>
        <taxon>campanulids</taxon>
        <taxon>Asterales</taxon>
        <taxon>Asteraceae</taxon>
        <taxon>Asteroideae</taxon>
        <taxon>Anthemideae</taxon>
        <taxon>Anthemidinae</taxon>
        <taxon>Tanacetum</taxon>
    </lineage>
</organism>
<reference evidence="2" key="1">
    <citation type="journal article" date="2022" name="Int. J. Mol. Sci.">
        <title>Draft Genome of Tanacetum Coccineum: Genomic Comparison of Closely Related Tanacetum-Family Plants.</title>
        <authorList>
            <person name="Yamashiro T."/>
            <person name="Shiraishi A."/>
            <person name="Nakayama K."/>
            <person name="Satake H."/>
        </authorList>
    </citation>
    <scope>NUCLEOTIDE SEQUENCE</scope>
</reference>
<feature type="compositionally biased region" description="Polar residues" evidence="1">
    <location>
        <begin position="68"/>
        <end position="79"/>
    </location>
</feature>
<evidence type="ECO:0000313" key="2">
    <source>
        <dbReference type="EMBL" id="GJT56172.1"/>
    </source>
</evidence>
<evidence type="ECO:0000256" key="1">
    <source>
        <dbReference type="SAM" id="MobiDB-lite"/>
    </source>
</evidence>
<name>A0ABQ5F0C7_9ASTR</name>
<sequence length="424" mass="47999">MLNRHKNWLVHKQTACGKDFSNPFMVDNLPKIVGFSTHLASLVKSWLVQDQTVLALASPKANELTIPEQTATGKGTSNPLMAGSLPKTTKPTSVEIEFPAITFNDEVSSKTLSYEPTVSSLNDEIDFRISFDDSDDEDYTVIFEKNSYKFFSTNDLKTDLENDNEKVIPSLPSPKPAISCFDDLDFCKDFENEFPAIVYNDAQTSKSNLSTEPIFNPQHIDELDLNDNMSLSKYDEEEQNVLYFNDLFPFNIVLLDDLKSEKDNDDNDIDIIQSSEDMAPLPPREQRHPSLRYQGLEYSNADIGDFEERLERIYSGARRYLSSKQFILALGLHTEEEMESLSFAWYWSEKILRELTVIAPELPIIDMAKLVRLQIYVQLDDTWVWVAMGPERQPDATASALIVVEDAPAIDEGDQAVPAPVQAP</sequence>
<comment type="caution">
    <text evidence="2">The sequence shown here is derived from an EMBL/GenBank/DDBJ whole genome shotgun (WGS) entry which is preliminary data.</text>
</comment>
<accession>A0ABQ5F0C7</accession>
<dbReference type="EMBL" id="BQNB010016821">
    <property type="protein sequence ID" value="GJT56172.1"/>
    <property type="molecule type" value="Genomic_DNA"/>
</dbReference>
<dbReference type="Proteomes" id="UP001151760">
    <property type="component" value="Unassembled WGS sequence"/>
</dbReference>
<keyword evidence="3" id="KW-1185">Reference proteome</keyword>
<feature type="region of interest" description="Disordered" evidence="1">
    <location>
        <begin position="68"/>
        <end position="88"/>
    </location>
</feature>
<reference evidence="2" key="2">
    <citation type="submission" date="2022-01" db="EMBL/GenBank/DDBJ databases">
        <authorList>
            <person name="Yamashiro T."/>
            <person name="Shiraishi A."/>
            <person name="Satake H."/>
            <person name="Nakayama K."/>
        </authorList>
    </citation>
    <scope>NUCLEOTIDE SEQUENCE</scope>
</reference>
<proteinExistence type="predicted"/>
<gene>
    <name evidence="2" type="ORF">Tco_0991226</name>
</gene>